<dbReference type="AlphaFoldDB" id="I7J493"/>
<dbReference type="InterPro" id="IPR002182">
    <property type="entry name" value="NB-ARC"/>
</dbReference>
<feature type="non-terminal residue" evidence="2">
    <location>
        <position position="1"/>
    </location>
</feature>
<dbReference type="SUPFAM" id="SSF52540">
    <property type="entry name" value="P-loop containing nucleoside triphosphate hydrolases"/>
    <property type="match status" value="1"/>
</dbReference>
<dbReference type="InterPro" id="IPR027417">
    <property type="entry name" value="P-loop_NTPase"/>
</dbReference>
<organism evidence="2">
    <name type="scientific">Hydrangea macrophylla subsp. macrophylla</name>
    <dbReference type="NCBI Taxonomy" id="1206467"/>
    <lineage>
        <taxon>Eukaryota</taxon>
        <taxon>Viridiplantae</taxon>
        <taxon>Streptophyta</taxon>
        <taxon>Embryophyta</taxon>
        <taxon>Tracheophyta</taxon>
        <taxon>Spermatophyta</taxon>
        <taxon>Magnoliopsida</taxon>
        <taxon>eudicotyledons</taxon>
        <taxon>Gunneridae</taxon>
        <taxon>Pentapetalae</taxon>
        <taxon>asterids</taxon>
        <taxon>Cornales</taxon>
        <taxon>Hydrangeaceae</taxon>
        <taxon>Hydrangeeae</taxon>
        <taxon>Hydrangea</taxon>
        <taxon>Hydrangea sect. Macrophyllae</taxon>
    </lineage>
</organism>
<sequence>EWGGLVRPNRSGLCLSEELCIILPGQGLASLVGMGGVGKTTLAQLVYTDHKVTGSFALKARVCSSEEFDVFMITKMILAEH</sequence>
<dbReference type="Pfam" id="PF00931">
    <property type="entry name" value="NB-ARC"/>
    <property type="match status" value="1"/>
</dbReference>
<feature type="domain" description="NB-ARC" evidence="1">
    <location>
        <begin position="27"/>
        <end position="79"/>
    </location>
</feature>
<dbReference type="GO" id="GO:0043531">
    <property type="term" value="F:ADP binding"/>
    <property type="evidence" value="ECO:0007669"/>
    <property type="project" value="InterPro"/>
</dbReference>
<evidence type="ECO:0000313" key="2">
    <source>
        <dbReference type="EMBL" id="CCJ05421.1"/>
    </source>
</evidence>
<protein>
    <submittedName>
        <fullName evidence="2">Putative non-TIR-NBS-containing resistance protein</fullName>
    </submittedName>
</protein>
<feature type="non-terminal residue" evidence="2">
    <location>
        <position position="81"/>
    </location>
</feature>
<reference evidence="2" key="1">
    <citation type="journal article" date="2013" name="Mol. Biol. Rep.">
        <title>R gene expression changes related to Cercospora hydrangeae L.</title>
        <authorList>
            <person name="Kafantaris I."/>
            <person name="Woodrow P."/>
            <person name="Carillo P."/>
        </authorList>
    </citation>
    <scope>NUCLEOTIDE SEQUENCE</scope>
</reference>
<gene>
    <name evidence="2" type="primary">r13</name>
</gene>
<dbReference type="Gene3D" id="3.40.50.300">
    <property type="entry name" value="P-loop containing nucleotide triphosphate hydrolases"/>
    <property type="match status" value="1"/>
</dbReference>
<name>I7J493_HYDMC</name>
<proteinExistence type="evidence at transcript level"/>
<dbReference type="EMBL" id="HE956726">
    <property type="protein sequence ID" value="CCJ05421.1"/>
    <property type="molecule type" value="mRNA"/>
</dbReference>
<accession>I7J493</accession>
<evidence type="ECO:0000259" key="1">
    <source>
        <dbReference type="Pfam" id="PF00931"/>
    </source>
</evidence>